<evidence type="ECO:0000256" key="1">
    <source>
        <dbReference type="SAM" id="SignalP"/>
    </source>
</evidence>
<reference evidence="2 3" key="1">
    <citation type="submission" date="2008-07" db="EMBL/GenBank/DDBJ databases">
        <authorList>
            <person name="El-Sayed N."/>
            <person name="Caler E."/>
            <person name="Inman J."/>
            <person name="Amedeo P."/>
            <person name="Hass B."/>
            <person name="Wortman J."/>
        </authorList>
    </citation>
    <scope>NUCLEOTIDE SEQUENCE [LARGE SCALE GENOMIC DNA]</scope>
    <source>
        <strain evidence="3">ATCC 50983 / TXsc</strain>
    </source>
</reference>
<name>C5LYZ5_PERM5</name>
<dbReference type="Proteomes" id="UP000007800">
    <property type="component" value="Unassembled WGS sequence"/>
</dbReference>
<evidence type="ECO:0000313" key="3">
    <source>
        <dbReference type="Proteomes" id="UP000007800"/>
    </source>
</evidence>
<sequence>MMMIVLRMNIVLLLRSLVTTALSLRRMVGMSPTLLRPLLKHVLAGGESLGGIIRNATVHCPSLLQRTLCSNRRRLWCRAQAHGPIMLRSALVVLLVRASRGWLDRAPVRALSVCSLEGPLPWTFGEASRDLWRLSVGLPLNRYLTNTQLLSPD</sequence>
<gene>
    <name evidence="2" type="ORF">Pmar_PMAR016080</name>
</gene>
<feature type="signal peptide" evidence="1">
    <location>
        <begin position="1"/>
        <end position="23"/>
    </location>
</feature>
<organism evidence="3">
    <name type="scientific">Perkinsus marinus (strain ATCC 50983 / TXsc)</name>
    <dbReference type="NCBI Taxonomy" id="423536"/>
    <lineage>
        <taxon>Eukaryota</taxon>
        <taxon>Sar</taxon>
        <taxon>Alveolata</taxon>
        <taxon>Perkinsozoa</taxon>
        <taxon>Perkinsea</taxon>
        <taxon>Perkinsida</taxon>
        <taxon>Perkinsidae</taxon>
        <taxon>Perkinsus</taxon>
    </lineage>
</organism>
<evidence type="ECO:0000313" key="2">
    <source>
        <dbReference type="EMBL" id="EEQ98004.1"/>
    </source>
</evidence>
<dbReference type="GeneID" id="9037914"/>
<accession>C5LYZ5</accession>
<keyword evidence="1" id="KW-0732">Signal</keyword>
<protein>
    <recommendedName>
        <fullName evidence="4">Secreted protein</fullName>
    </recommendedName>
</protein>
<dbReference type="InParanoid" id="C5LYZ5"/>
<proteinExistence type="predicted"/>
<dbReference type="AlphaFoldDB" id="C5LYZ5"/>
<feature type="chain" id="PRO_5002953212" description="Secreted protein" evidence="1">
    <location>
        <begin position="24"/>
        <end position="153"/>
    </location>
</feature>
<keyword evidence="3" id="KW-1185">Reference proteome</keyword>
<evidence type="ECO:0008006" key="4">
    <source>
        <dbReference type="Google" id="ProtNLM"/>
    </source>
</evidence>
<dbReference type="RefSeq" id="XP_002765287.1">
    <property type="nucleotide sequence ID" value="XM_002765241.1"/>
</dbReference>
<dbReference type="EMBL" id="GG686838">
    <property type="protein sequence ID" value="EEQ98004.1"/>
    <property type="molecule type" value="Genomic_DNA"/>
</dbReference>